<keyword evidence="1" id="KW-1133">Transmembrane helix</keyword>
<evidence type="ECO:0000313" key="3">
    <source>
        <dbReference type="Proteomes" id="UP000276260"/>
    </source>
</evidence>
<organism evidence="2 3">
    <name type="scientific">Rheinheimera mesophila</name>
    <dbReference type="NCBI Taxonomy" id="1547515"/>
    <lineage>
        <taxon>Bacteria</taxon>
        <taxon>Pseudomonadati</taxon>
        <taxon>Pseudomonadota</taxon>
        <taxon>Gammaproteobacteria</taxon>
        <taxon>Chromatiales</taxon>
        <taxon>Chromatiaceae</taxon>
        <taxon>Rheinheimera</taxon>
    </lineage>
</organism>
<feature type="transmembrane region" description="Helical" evidence="1">
    <location>
        <begin position="44"/>
        <end position="63"/>
    </location>
</feature>
<name>A0A0M2T8F3_9GAMM</name>
<protein>
    <submittedName>
        <fullName evidence="2">DUF2909 domain-containing protein</fullName>
    </submittedName>
</protein>
<dbReference type="Pfam" id="PF11137">
    <property type="entry name" value="DUF2909"/>
    <property type="match status" value="1"/>
</dbReference>
<reference evidence="2 3" key="1">
    <citation type="submission" date="2018-11" db="EMBL/GenBank/DDBJ databases">
        <title>Draft genome analysis of Rheinheimera mesophila isolated from an industrial waste site.</title>
        <authorList>
            <person name="Yu Q."/>
            <person name="Qi Y."/>
            <person name="Zhang H."/>
            <person name="Lu Y."/>
            <person name="Pu J."/>
        </authorList>
    </citation>
    <scope>NUCLEOTIDE SEQUENCE [LARGE SCALE GENOMIC DNA]</scope>
    <source>
        <strain evidence="2 3">IITR13</strain>
    </source>
</reference>
<comment type="caution">
    <text evidence="2">The sequence shown here is derived from an EMBL/GenBank/DDBJ whole genome shotgun (WGS) entry which is preliminary data.</text>
</comment>
<accession>A0A0M2T8F3</accession>
<evidence type="ECO:0000313" key="2">
    <source>
        <dbReference type="EMBL" id="RRJ18819.1"/>
    </source>
</evidence>
<sequence length="69" mass="8114">MWIKLLLIALLLFIVFNLFRALFLMLKNDENQPSMSKFLGRRVWWSAIVLLLVILALQFGIITPHGRPY</sequence>
<dbReference type="RefSeq" id="WP_046519000.1">
    <property type="nucleotide sequence ID" value="NZ_LAVS01000006.1"/>
</dbReference>
<dbReference type="Proteomes" id="UP000276260">
    <property type="component" value="Unassembled WGS sequence"/>
</dbReference>
<keyword evidence="1" id="KW-0812">Transmembrane</keyword>
<keyword evidence="3" id="KW-1185">Reference proteome</keyword>
<keyword evidence="1" id="KW-0472">Membrane</keyword>
<dbReference type="AlphaFoldDB" id="A0A0M2T8F3"/>
<evidence type="ECO:0000256" key="1">
    <source>
        <dbReference type="SAM" id="Phobius"/>
    </source>
</evidence>
<proteinExistence type="predicted"/>
<gene>
    <name evidence="2" type="ORF">EIK76_16500</name>
</gene>
<dbReference type="InterPro" id="IPR021313">
    <property type="entry name" value="DUF2909"/>
</dbReference>
<dbReference type="EMBL" id="RRCF01000006">
    <property type="protein sequence ID" value="RRJ18819.1"/>
    <property type="molecule type" value="Genomic_DNA"/>
</dbReference>